<name>A0ABD1E3K2_HYPHA</name>
<evidence type="ECO:0000256" key="6">
    <source>
        <dbReference type="SAM" id="Coils"/>
    </source>
</evidence>
<dbReference type="InterPro" id="IPR028002">
    <property type="entry name" value="Myb_DNA-bind_5"/>
</dbReference>
<comment type="caution">
    <text evidence="8">The sequence shown here is derived from an EMBL/GenBank/DDBJ whole genome shotgun (WGS) entry which is preliminary data.</text>
</comment>
<keyword evidence="9" id="KW-1185">Reference proteome</keyword>
<keyword evidence="6" id="KW-0175">Coiled coil</keyword>
<sequence>MKALLMAYTEKEKILLISLSCQYKMIENKRTDAATVQQKLTAWEKLSQEYNSQTHIIQGPRPSPQLKKLWSNLKQRKANTELRHEKLLTGGESPAKEQNDPVMEAVNLAAPYMDIMLPCTWDSTATATSERTTEGSIKRLYGGSASSFKRRKNLNCIIDNEASFRIKKIEETIKQQEELHEMKLNVEKENLNLLKENKLLVKAQKTKIEFECELLQLKLEKLKKK</sequence>
<comment type="function">
    <text evidence="5">Involved in transvection phenomena (= synapsis-dependent gene expression), where the synaptic pairing of chromosomes carrying genes with which zeste interacts influences the expression of these genes. Zeste binds to DNA and stimulates transcription from a nearby promoter.</text>
</comment>
<evidence type="ECO:0000256" key="4">
    <source>
        <dbReference type="ARBA" id="ARBA00023163"/>
    </source>
</evidence>
<accession>A0ABD1E3K2</accession>
<evidence type="ECO:0000313" key="8">
    <source>
        <dbReference type="EMBL" id="KAL1488299.1"/>
    </source>
</evidence>
<evidence type="ECO:0000256" key="5">
    <source>
        <dbReference type="ARBA" id="ARBA00025466"/>
    </source>
</evidence>
<proteinExistence type="predicted"/>
<dbReference type="Pfam" id="PF13873">
    <property type="entry name" value="Myb_DNA-bind_5"/>
    <property type="match status" value="1"/>
</dbReference>
<evidence type="ECO:0000256" key="2">
    <source>
        <dbReference type="ARBA" id="ARBA00016807"/>
    </source>
</evidence>
<dbReference type="EMBL" id="JBDJPC010000015">
    <property type="protein sequence ID" value="KAL1488299.1"/>
    <property type="molecule type" value="Genomic_DNA"/>
</dbReference>
<feature type="coiled-coil region" evidence="6">
    <location>
        <begin position="169"/>
        <end position="225"/>
    </location>
</feature>
<feature type="domain" description="Myb/SANT-like DNA-binding" evidence="7">
    <location>
        <begin position="8"/>
        <end position="76"/>
    </location>
</feature>
<organism evidence="8 9">
    <name type="scientific">Hypothenemus hampei</name>
    <name type="common">Coffee berry borer</name>
    <dbReference type="NCBI Taxonomy" id="57062"/>
    <lineage>
        <taxon>Eukaryota</taxon>
        <taxon>Metazoa</taxon>
        <taxon>Ecdysozoa</taxon>
        <taxon>Arthropoda</taxon>
        <taxon>Hexapoda</taxon>
        <taxon>Insecta</taxon>
        <taxon>Pterygota</taxon>
        <taxon>Neoptera</taxon>
        <taxon>Endopterygota</taxon>
        <taxon>Coleoptera</taxon>
        <taxon>Polyphaga</taxon>
        <taxon>Cucujiformia</taxon>
        <taxon>Curculionidae</taxon>
        <taxon>Scolytinae</taxon>
        <taxon>Hypothenemus</taxon>
    </lineage>
</organism>
<keyword evidence="3" id="KW-0805">Transcription regulation</keyword>
<reference evidence="8 9" key="1">
    <citation type="submission" date="2024-05" db="EMBL/GenBank/DDBJ databases">
        <title>Genetic variation in Jamaican populations of the coffee berry borer (Hypothenemus hampei).</title>
        <authorList>
            <person name="Errbii M."/>
            <person name="Myrie A."/>
        </authorList>
    </citation>
    <scope>NUCLEOTIDE SEQUENCE [LARGE SCALE GENOMIC DNA]</scope>
    <source>
        <strain evidence="8">JA-Hopewell-2020-01-JO</strain>
        <tissue evidence="8">Whole body</tissue>
    </source>
</reference>
<comment type="subunit">
    <text evidence="1">Self-associates forming complexes of several hundred monomers.</text>
</comment>
<dbReference type="Proteomes" id="UP001566132">
    <property type="component" value="Unassembled WGS sequence"/>
</dbReference>
<evidence type="ECO:0000313" key="9">
    <source>
        <dbReference type="Proteomes" id="UP001566132"/>
    </source>
</evidence>
<keyword evidence="4" id="KW-0804">Transcription</keyword>
<gene>
    <name evidence="8" type="ORF">ABEB36_015248</name>
</gene>
<dbReference type="AlphaFoldDB" id="A0ABD1E3K2"/>
<protein>
    <recommendedName>
        <fullName evidence="2">Regulatory protein zeste</fullName>
    </recommendedName>
</protein>
<evidence type="ECO:0000256" key="1">
    <source>
        <dbReference type="ARBA" id="ARBA00011764"/>
    </source>
</evidence>
<evidence type="ECO:0000256" key="3">
    <source>
        <dbReference type="ARBA" id="ARBA00023015"/>
    </source>
</evidence>
<evidence type="ECO:0000259" key="7">
    <source>
        <dbReference type="Pfam" id="PF13873"/>
    </source>
</evidence>